<dbReference type="EMBL" id="JAVFWL010000004">
    <property type="protein sequence ID" value="KAK6746592.1"/>
    <property type="molecule type" value="Genomic_DNA"/>
</dbReference>
<evidence type="ECO:0000313" key="3">
    <source>
        <dbReference type="Proteomes" id="UP001303046"/>
    </source>
</evidence>
<reference evidence="2 3" key="1">
    <citation type="submission" date="2023-08" db="EMBL/GenBank/DDBJ databases">
        <title>A Necator americanus chromosomal reference genome.</title>
        <authorList>
            <person name="Ilik V."/>
            <person name="Petrzelkova K.J."/>
            <person name="Pardy F."/>
            <person name="Fuh T."/>
            <person name="Niatou-Singa F.S."/>
            <person name="Gouil Q."/>
            <person name="Baker L."/>
            <person name="Ritchie M.E."/>
            <person name="Jex A.R."/>
            <person name="Gazzola D."/>
            <person name="Li H."/>
            <person name="Toshio Fujiwara R."/>
            <person name="Zhan B."/>
            <person name="Aroian R.V."/>
            <person name="Pafco B."/>
            <person name="Schwarz E.M."/>
        </authorList>
    </citation>
    <scope>NUCLEOTIDE SEQUENCE [LARGE SCALE GENOMIC DNA]</scope>
    <source>
        <strain evidence="2 3">Aroian</strain>
        <tissue evidence="2">Whole animal</tissue>
    </source>
</reference>
<evidence type="ECO:0000256" key="1">
    <source>
        <dbReference type="SAM" id="MobiDB-lite"/>
    </source>
</evidence>
<sequence>MLLKKNEGKKVGDRDANGDPRARVFESEREEAGVHLTVTVEDKGGGGGGGEGGGRRATSQHPRSSVLACGPEAYRQRRRRRPPAADIPDGQPGPNRRSL</sequence>
<keyword evidence="3" id="KW-1185">Reference proteome</keyword>
<name>A0ABR1D8H4_NECAM</name>
<proteinExistence type="predicted"/>
<feature type="compositionally biased region" description="Basic and acidic residues" evidence="1">
    <location>
        <begin position="1"/>
        <end position="33"/>
    </location>
</feature>
<dbReference type="Proteomes" id="UP001303046">
    <property type="component" value="Unassembled WGS sequence"/>
</dbReference>
<gene>
    <name evidence="2" type="primary">Necator_chrIV.g13375</name>
    <name evidence="2" type="ORF">RB195_000084</name>
</gene>
<comment type="caution">
    <text evidence="2">The sequence shown here is derived from an EMBL/GenBank/DDBJ whole genome shotgun (WGS) entry which is preliminary data.</text>
</comment>
<feature type="region of interest" description="Disordered" evidence="1">
    <location>
        <begin position="1"/>
        <end position="99"/>
    </location>
</feature>
<organism evidence="2 3">
    <name type="scientific">Necator americanus</name>
    <name type="common">Human hookworm</name>
    <dbReference type="NCBI Taxonomy" id="51031"/>
    <lineage>
        <taxon>Eukaryota</taxon>
        <taxon>Metazoa</taxon>
        <taxon>Ecdysozoa</taxon>
        <taxon>Nematoda</taxon>
        <taxon>Chromadorea</taxon>
        <taxon>Rhabditida</taxon>
        <taxon>Rhabditina</taxon>
        <taxon>Rhabditomorpha</taxon>
        <taxon>Strongyloidea</taxon>
        <taxon>Ancylostomatidae</taxon>
        <taxon>Bunostominae</taxon>
        <taxon>Necator</taxon>
    </lineage>
</organism>
<protein>
    <submittedName>
        <fullName evidence="2">Uncharacterized protein</fullName>
    </submittedName>
</protein>
<accession>A0ABR1D8H4</accession>
<evidence type="ECO:0000313" key="2">
    <source>
        <dbReference type="EMBL" id="KAK6746592.1"/>
    </source>
</evidence>